<organism evidence="6 7">
    <name type="scientific">Mucilaginibacter mallensis</name>
    <dbReference type="NCBI Taxonomy" id="652787"/>
    <lineage>
        <taxon>Bacteria</taxon>
        <taxon>Pseudomonadati</taxon>
        <taxon>Bacteroidota</taxon>
        <taxon>Sphingobacteriia</taxon>
        <taxon>Sphingobacteriales</taxon>
        <taxon>Sphingobacteriaceae</taxon>
        <taxon>Mucilaginibacter</taxon>
    </lineage>
</organism>
<dbReference type="PANTHER" id="PTHR30055">
    <property type="entry name" value="HTH-TYPE TRANSCRIPTIONAL REGULATOR RUTR"/>
    <property type="match status" value="1"/>
</dbReference>
<reference evidence="6 7" key="1">
    <citation type="submission" date="2016-10" db="EMBL/GenBank/DDBJ databases">
        <authorList>
            <person name="de Groot N.N."/>
        </authorList>
    </citation>
    <scope>NUCLEOTIDE SEQUENCE [LARGE SCALE GENOMIC DNA]</scope>
    <source>
        <strain evidence="6 7">MP1X4</strain>
    </source>
</reference>
<dbReference type="EMBL" id="LT629740">
    <property type="protein sequence ID" value="SDS56016.1"/>
    <property type="molecule type" value="Genomic_DNA"/>
</dbReference>
<name>A0A1H1T7Q4_MUCMA</name>
<feature type="DNA-binding region" description="H-T-H motif" evidence="4">
    <location>
        <begin position="33"/>
        <end position="52"/>
    </location>
</feature>
<dbReference type="SUPFAM" id="SSF46689">
    <property type="entry name" value="Homeodomain-like"/>
    <property type="match status" value="1"/>
</dbReference>
<evidence type="ECO:0000256" key="2">
    <source>
        <dbReference type="ARBA" id="ARBA00023125"/>
    </source>
</evidence>
<sequence>MSVIEQTKEELMEEQILQAAKQLFQAHGFRKVTMDDVAKAIGKGRSSLYYYYKSKEEVLEAVMDVEIRDLLNAIAKGVESATTTEEKIHAFCATKLNVIRDRRSFFSTINTGMDADEMSNYNKAAQGIHRRIMKQEGALLHQILNNGIEKGEVRAMNEKEQESFIYVLLSTVHGLKREMAIESDYSGIESAVNAFTQMVMHGLKK</sequence>
<dbReference type="InterPro" id="IPR050109">
    <property type="entry name" value="HTH-type_TetR-like_transc_reg"/>
</dbReference>
<dbReference type="PANTHER" id="PTHR30055:SF234">
    <property type="entry name" value="HTH-TYPE TRANSCRIPTIONAL REGULATOR BETI"/>
    <property type="match status" value="1"/>
</dbReference>
<dbReference type="AlphaFoldDB" id="A0A1H1T7Q4"/>
<evidence type="ECO:0000256" key="4">
    <source>
        <dbReference type="PROSITE-ProRule" id="PRU00335"/>
    </source>
</evidence>
<gene>
    <name evidence="6" type="ORF">SAMN05216490_1378</name>
</gene>
<dbReference type="Proteomes" id="UP000199679">
    <property type="component" value="Chromosome I"/>
</dbReference>
<evidence type="ECO:0000259" key="5">
    <source>
        <dbReference type="PROSITE" id="PS50977"/>
    </source>
</evidence>
<protein>
    <submittedName>
        <fullName evidence="6">Transcriptional regulator, TetR family</fullName>
    </submittedName>
</protein>
<keyword evidence="2 4" id="KW-0238">DNA-binding</keyword>
<dbReference type="GO" id="GO:0003700">
    <property type="term" value="F:DNA-binding transcription factor activity"/>
    <property type="evidence" value="ECO:0007669"/>
    <property type="project" value="TreeGrafter"/>
</dbReference>
<feature type="domain" description="HTH tetR-type" evidence="5">
    <location>
        <begin position="10"/>
        <end position="70"/>
    </location>
</feature>
<dbReference type="RefSeq" id="WP_091370609.1">
    <property type="nucleotide sequence ID" value="NZ_LT629740.1"/>
</dbReference>
<dbReference type="Gene3D" id="1.10.357.10">
    <property type="entry name" value="Tetracycline Repressor, domain 2"/>
    <property type="match status" value="1"/>
</dbReference>
<dbReference type="SUPFAM" id="SSF48498">
    <property type="entry name" value="Tetracyclin repressor-like, C-terminal domain"/>
    <property type="match status" value="1"/>
</dbReference>
<dbReference type="InterPro" id="IPR009057">
    <property type="entry name" value="Homeodomain-like_sf"/>
</dbReference>
<dbReference type="InterPro" id="IPR001647">
    <property type="entry name" value="HTH_TetR"/>
</dbReference>
<dbReference type="PRINTS" id="PR00455">
    <property type="entry name" value="HTHTETR"/>
</dbReference>
<evidence type="ECO:0000256" key="1">
    <source>
        <dbReference type="ARBA" id="ARBA00023015"/>
    </source>
</evidence>
<dbReference type="STRING" id="652787.SAMN05216490_1378"/>
<keyword evidence="7" id="KW-1185">Reference proteome</keyword>
<evidence type="ECO:0000313" key="7">
    <source>
        <dbReference type="Proteomes" id="UP000199679"/>
    </source>
</evidence>
<dbReference type="Gene3D" id="1.10.10.60">
    <property type="entry name" value="Homeodomain-like"/>
    <property type="match status" value="1"/>
</dbReference>
<keyword evidence="1" id="KW-0805">Transcription regulation</keyword>
<dbReference type="OrthoDB" id="9789566at2"/>
<dbReference type="GO" id="GO:0000976">
    <property type="term" value="F:transcription cis-regulatory region binding"/>
    <property type="evidence" value="ECO:0007669"/>
    <property type="project" value="TreeGrafter"/>
</dbReference>
<keyword evidence="3" id="KW-0804">Transcription</keyword>
<dbReference type="Pfam" id="PF00440">
    <property type="entry name" value="TetR_N"/>
    <property type="match status" value="1"/>
</dbReference>
<dbReference type="InterPro" id="IPR036271">
    <property type="entry name" value="Tet_transcr_reg_TetR-rel_C_sf"/>
</dbReference>
<evidence type="ECO:0000256" key="3">
    <source>
        <dbReference type="ARBA" id="ARBA00023163"/>
    </source>
</evidence>
<dbReference type="PROSITE" id="PS50977">
    <property type="entry name" value="HTH_TETR_2"/>
    <property type="match status" value="1"/>
</dbReference>
<proteinExistence type="predicted"/>
<accession>A0A1H1T7Q4</accession>
<evidence type="ECO:0000313" key="6">
    <source>
        <dbReference type="EMBL" id="SDS56016.1"/>
    </source>
</evidence>